<dbReference type="EMBL" id="CP043329">
    <property type="protein sequence ID" value="QEK53307.1"/>
    <property type="molecule type" value="Genomic_DNA"/>
</dbReference>
<evidence type="ECO:0000313" key="5">
    <source>
        <dbReference type="EMBL" id="QEK53302.1"/>
    </source>
</evidence>
<dbReference type="AlphaFoldDB" id="A0A5C0VMX3"/>
<dbReference type="PROSITE" id="PS50164">
    <property type="entry name" value="GIY_YIG"/>
    <property type="match status" value="1"/>
</dbReference>
<dbReference type="EMBL" id="CP043329">
    <property type="protein sequence ID" value="QEK53300.1"/>
    <property type="molecule type" value="Genomic_DNA"/>
</dbReference>
<evidence type="ECO:0000313" key="4">
    <source>
        <dbReference type="EMBL" id="QEK53301.1"/>
    </source>
</evidence>
<dbReference type="KEGG" id="pej:FYC62_10900"/>
<dbReference type="KEGG" id="pej:FYC62_10910"/>
<dbReference type="EMBL" id="CP043329">
    <property type="protein sequence ID" value="QEK53306.1"/>
    <property type="molecule type" value="Genomic_DNA"/>
</dbReference>
<organism evidence="5 11">
    <name type="scientific">Pedobacter aquae</name>
    <dbReference type="NCBI Taxonomy" id="2605747"/>
    <lineage>
        <taxon>Bacteria</taxon>
        <taxon>Pseudomonadati</taxon>
        <taxon>Bacteroidota</taxon>
        <taxon>Sphingobacteriia</taxon>
        <taxon>Sphingobacteriales</taxon>
        <taxon>Sphingobacteriaceae</taxon>
        <taxon>Pedobacter</taxon>
    </lineage>
</organism>
<evidence type="ECO:0000313" key="8">
    <source>
        <dbReference type="EMBL" id="QEK53305.1"/>
    </source>
</evidence>
<dbReference type="InterPro" id="IPR050190">
    <property type="entry name" value="UPF0213_domain"/>
</dbReference>
<evidence type="ECO:0000259" key="2">
    <source>
        <dbReference type="PROSITE" id="PS50164"/>
    </source>
</evidence>
<dbReference type="SUPFAM" id="SSF82771">
    <property type="entry name" value="GIY-YIG endonuclease"/>
    <property type="match status" value="1"/>
</dbReference>
<comment type="similarity">
    <text evidence="1">Belongs to the UPF0213 family.</text>
</comment>
<feature type="domain" description="GIY-YIG" evidence="2">
    <location>
        <begin position="1"/>
        <end position="75"/>
    </location>
</feature>
<evidence type="ECO:0000313" key="10">
    <source>
        <dbReference type="EMBL" id="QEK53307.1"/>
    </source>
</evidence>
<dbReference type="KEGG" id="pej:FYC62_10870"/>
<dbReference type="EMBL" id="CP043329">
    <property type="protein sequence ID" value="QEK53301.1"/>
    <property type="molecule type" value="Genomic_DNA"/>
</dbReference>
<evidence type="ECO:0000313" key="9">
    <source>
        <dbReference type="EMBL" id="QEK53306.1"/>
    </source>
</evidence>
<dbReference type="PANTHER" id="PTHR34477:SF5">
    <property type="entry name" value="BSL5627 PROTEIN"/>
    <property type="match status" value="1"/>
</dbReference>
<gene>
    <name evidence="3" type="ORF">FYC62_10860</name>
    <name evidence="4" type="ORF">FYC62_10870</name>
    <name evidence="5" type="ORF">FYC62_10880</name>
    <name evidence="6" type="ORF">FYC62_10890</name>
    <name evidence="7" type="ORF">FYC62_10900</name>
    <name evidence="8" type="ORF">FYC62_10910</name>
    <name evidence="9" type="ORF">FYC62_10920</name>
    <name evidence="10" type="ORF">FYC62_10935</name>
</gene>
<evidence type="ECO:0000313" key="6">
    <source>
        <dbReference type="EMBL" id="QEK53303.1"/>
    </source>
</evidence>
<evidence type="ECO:0000313" key="11">
    <source>
        <dbReference type="Proteomes" id="UP000323653"/>
    </source>
</evidence>
<dbReference type="KEGG" id="pej:FYC62_10935"/>
<dbReference type="EMBL" id="CP043329">
    <property type="protein sequence ID" value="QEK53302.1"/>
    <property type="molecule type" value="Genomic_DNA"/>
</dbReference>
<dbReference type="KEGG" id="pej:FYC62_10860"/>
<dbReference type="Gene3D" id="3.40.1440.10">
    <property type="entry name" value="GIY-YIG endonuclease"/>
    <property type="match status" value="1"/>
</dbReference>
<dbReference type="PANTHER" id="PTHR34477">
    <property type="entry name" value="UPF0213 PROTEIN YHBQ"/>
    <property type="match status" value="1"/>
</dbReference>
<sequence length="89" mass="10416">MYFVYIIYSSLRNIFYVGSTSDIKSRIEKHNTNHKGFTGKVGDWKLVFQEIYETKDAAIKREKQIKSWKSRKLIMKLVESSAGSEHPDI</sequence>
<accession>A0A5C0VMX3</accession>
<dbReference type="EMBL" id="CP043329">
    <property type="protein sequence ID" value="QEK53305.1"/>
    <property type="molecule type" value="Genomic_DNA"/>
</dbReference>
<dbReference type="CDD" id="cd10449">
    <property type="entry name" value="GIY-YIG_SLX1_like"/>
    <property type="match status" value="1"/>
</dbReference>
<name>A0A5C0VMX3_9SPHI</name>
<evidence type="ECO:0000313" key="3">
    <source>
        <dbReference type="EMBL" id="QEK53300.1"/>
    </source>
</evidence>
<protein>
    <submittedName>
        <fullName evidence="5">GIY-YIG nuclease family protein</fullName>
    </submittedName>
</protein>
<dbReference type="KEGG" id="pej:FYC62_10880"/>
<keyword evidence="11" id="KW-1185">Reference proteome</keyword>
<dbReference type="EMBL" id="CP043329">
    <property type="protein sequence ID" value="QEK53303.1"/>
    <property type="molecule type" value="Genomic_DNA"/>
</dbReference>
<dbReference type="InterPro" id="IPR000305">
    <property type="entry name" value="GIY-YIG_endonuc"/>
</dbReference>
<dbReference type="KEGG" id="pej:FYC62_10890"/>
<dbReference type="Proteomes" id="UP000323653">
    <property type="component" value="Chromosome"/>
</dbReference>
<dbReference type="KEGG" id="pej:FYC62_10920"/>
<evidence type="ECO:0000313" key="7">
    <source>
        <dbReference type="EMBL" id="QEK53304.1"/>
    </source>
</evidence>
<dbReference type="InterPro" id="IPR035901">
    <property type="entry name" value="GIY-YIG_endonuc_sf"/>
</dbReference>
<reference evidence="5 11" key="1">
    <citation type="submission" date="2019-08" db="EMBL/GenBank/DDBJ databases">
        <title>Pedobacter sp. nov., isolated from Han river, South Korea.</title>
        <authorList>
            <person name="Lee D.-H."/>
            <person name="Kim Y.-S."/>
            <person name="Hwang E.-M."/>
            <person name="Le Tran T.C."/>
            <person name="Cha C.-J."/>
        </authorList>
    </citation>
    <scope>NUCLEOTIDE SEQUENCE [LARGE SCALE GENOMIC DNA]</scope>
    <source>
        <strain evidence="5 11">CJ43</strain>
    </source>
</reference>
<dbReference type="EMBL" id="CP043329">
    <property type="protein sequence ID" value="QEK53304.1"/>
    <property type="molecule type" value="Genomic_DNA"/>
</dbReference>
<dbReference type="Pfam" id="PF01541">
    <property type="entry name" value="GIY-YIG"/>
    <property type="match status" value="1"/>
</dbReference>
<dbReference type="RefSeq" id="WP_149075904.1">
    <property type="nucleotide sequence ID" value="NZ_CP043329.1"/>
</dbReference>
<evidence type="ECO:0000256" key="1">
    <source>
        <dbReference type="ARBA" id="ARBA00007435"/>
    </source>
</evidence>
<proteinExistence type="inferred from homology"/>